<feature type="compositionally biased region" description="Polar residues" evidence="1">
    <location>
        <begin position="193"/>
        <end position="217"/>
    </location>
</feature>
<dbReference type="FunCoup" id="A0A7R8ULX6">
    <property type="interactions" value="207"/>
</dbReference>
<feature type="compositionally biased region" description="Basic and acidic residues" evidence="1">
    <location>
        <begin position="130"/>
        <end position="141"/>
    </location>
</feature>
<feature type="region of interest" description="Disordered" evidence="1">
    <location>
        <begin position="873"/>
        <end position="899"/>
    </location>
</feature>
<feature type="compositionally biased region" description="Basic residues" evidence="1">
    <location>
        <begin position="322"/>
        <end position="331"/>
    </location>
</feature>
<dbReference type="SUPFAM" id="SSF52540">
    <property type="entry name" value="P-loop containing nucleoside triphosphate hydrolases"/>
    <property type="match status" value="1"/>
</dbReference>
<feature type="compositionally biased region" description="Basic and acidic residues" evidence="1">
    <location>
        <begin position="449"/>
        <end position="469"/>
    </location>
</feature>
<evidence type="ECO:0008006" key="4">
    <source>
        <dbReference type="Google" id="ProtNLM"/>
    </source>
</evidence>
<feature type="compositionally biased region" description="Low complexity" evidence="1">
    <location>
        <begin position="332"/>
        <end position="345"/>
    </location>
</feature>
<proteinExistence type="predicted"/>
<sequence length="1281" mass="144083">MFLAEKCFASEVSHYLRSTVNMNSLKNYFSPTKLESPSTQTLSEPATPSTPKLATTPSTKNGPTPKPSPKTQSRQIISNMESVISSVKKKHRHRRRKETNGLNKSEPEITDISNILSNSLSFVSPNTTQEKVKGSTPDLKENVASNGVVEVVRRRSKEKRLTNSGKRRKNSLKSATVSSSQKSGLDEDDAKLISTQESSVDTNTPTQSSAKDTSSEVTIVDDDPKPLEENTTPKINAFTFMMSARNRTIGSNQAGKDPSQDDLTSPSNPEKVKRKLMLQDWADRKGGRKRKLEELQREEYVEHQMEQRAKRLKKMLVNSPKSVKKTSKRLKSAAASTEAISASSSQETLNEEPRSETKNTRTRRKPRGRQNEITAPPDSSVPTDCSPIVNGKNLSALRKKRSRRISSAESDGSVVCSQESDFVQKLSSPIKKRDSLLGYFPKIVSPTNVKEEKEKDSPEPIECKQEVKTRKAGRKPKNSSKTVESKEIDPPASEAETPTSRPRRSCANRVHYDEEYFYGSPEKVEPRRQRSTNKTSEKNEDKGNDDVICLDISTENSSAQKPKKLAPLFIKNVPKPAIDPAIMQARKDFLMSGIPEKLKLEIAKQKQFEENYEISLESLFPKISHVGHESDEERVASNRSIDWEKCGVSWHEKTNSPDRLSKVHKVNGLKPFTPLKKPLPTLGTLDEVENKVDIIKTLKVSYEKFPTYRCYKQLRGKYKQTRKLAVQQVSDSVVMLKTNSKVNDDENGFSVNGEMMFTEKYKPMTSDQVLVNLQPVSQLKNFLSGWQNGRCSAFNDSSDDFEASNDSNYSGFCNCVVLCGPSSSGKTNAVFALANELNFNVLEINAGMKRNGKKLLQEMQEATQSHLVKSDKPNMLKRSLSGNKAKDLDGNDSSSISDLSGSAKLSLILVEDADIVFEQDSGFVEAVYQLVNTSKRPVIIISNSLECPHLTRLQKQSCIEFPKPNVLNISKFLSVMSLVENCFVELDDIMRLYLYNDRNVRRTLLEMQFFIQSGGDRVRVKPGKPSNLQSPRKFFKDDTESEIVDDVVPVDKTAALSVYSHQTLFDFFTINQNSDYLIQCPIDFECLHYNLDTIFENLQKPPEKPATRGRRSKNSAQHTSKAPESIDNIIQFYENASVASYLTSPEVESRLSENLEETIAHTLVEKSLRAHLHFKTKIDMAPRSKPERLSLSTYLPQSIVRSNRSIDLDYEPVLRSICRSEKARSQVERRGSRFYHYLRNICTSTNNFSTNEFDRTCSVLSVSTGSEENSVDVGSKDKSTE</sequence>
<dbReference type="Gene3D" id="3.40.50.300">
    <property type="entry name" value="P-loop containing nucleotide triphosphate hydrolases"/>
    <property type="match status" value="1"/>
</dbReference>
<evidence type="ECO:0000313" key="2">
    <source>
        <dbReference type="EMBL" id="CAD7083110.1"/>
    </source>
</evidence>
<gene>
    <name evidence="2" type="ORF">HERILL_LOCUS6094</name>
</gene>
<feature type="region of interest" description="Disordered" evidence="1">
    <location>
        <begin position="249"/>
        <end position="273"/>
    </location>
</feature>
<feature type="compositionally biased region" description="Basic residues" evidence="1">
    <location>
        <begin position="87"/>
        <end position="97"/>
    </location>
</feature>
<dbReference type="GO" id="GO:0005634">
    <property type="term" value="C:nucleus"/>
    <property type="evidence" value="ECO:0007669"/>
    <property type="project" value="TreeGrafter"/>
</dbReference>
<feature type="region of interest" description="Disordered" evidence="1">
    <location>
        <begin position="32"/>
        <end position="110"/>
    </location>
</feature>
<feature type="compositionally biased region" description="Basic and acidic residues" evidence="1">
    <location>
        <begin position="535"/>
        <end position="544"/>
    </location>
</feature>
<dbReference type="EMBL" id="LR899010">
    <property type="protein sequence ID" value="CAD7083110.1"/>
    <property type="molecule type" value="Genomic_DNA"/>
</dbReference>
<feature type="compositionally biased region" description="Polar residues" evidence="1">
    <location>
        <begin position="32"/>
        <end position="62"/>
    </location>
</feature>
<accession>A0A7R8ULX6</accession>
<protein>
    <recommendedName>
        <fullName evidence="4">ATPase family AAA domain-containing protein 5</fullName>
    </recommendedName>
</protein>
<evidence type="ECO:0000313" key="3">
    <source>
        <dbReference type="Proteomes" id="UP000594454"/>
    </source>
</evidence>
<dbReference type="InParanoid" id="A0A7R8ULX6"/>
<feature type="compositionally biased region" description="Polar residues" evidence="1">
    <location>
        <begin position="172"/>
        <end position="183"/>
    </location>
</feature>
<reference evidence="2 3" key="1">
    <citation type="submission" date="2020-11" db="EMBL/GenBank/DDBJ databases">
        <authorList>
            <person name="Wallbank WR R."/>
            <person name="Pardo Diaz C."/>
            <person name="Kozak K."/>
            <person name="Martin S."/>
            <person name="Jiggins C."/>
            <person name="Moest M."/>
            <person name="Warren A I."/>
            <person name="Generalovic N T."/>
            <person name="Byers J.R.P. K."/>
            <person name="Montejo-Kovacevich G."/>
            <person name="Yen C E."/>
        </authorList>
    </citation>
    <scope>NUCLEOTIDE SEQUENCE [LARGE SCALE GENOMIC DNA]</scope>
</reference>
<name>A0A7R8ULX6_HERIL</name>
<feature type="region of interest" description="Disordered" evidence="1">
    <location>
        <begin position="1099"/>
        <end position="1122"/>
    </location>
</feature>
<dbReference type="InterPro" id="IPR027417">
    <property type="entry name" value="P-loop_NTPase"/>
</dbReference>
<dbReference type="Proteomes" id="UP000594454">
    <property type="component" value="Chromosome 2"/>
</dbReference>
<feature type="compositionally biased region" description="Polar residues" evidence="1">
    <location>
        <begin position="405"/>
        <end position="427"/>
    </location>
</feature>
<dbReference type="PANTHER" id="PTHR23389">
    <property type="entry name" value="CHROMOSOME TRANSMISSION FIDELITY FACTOR 18"/>
    <property type="match status" value="1"/>
</dbReference>
<feature type="region of interest" description="Disordered" evidence="1">
    <location>
        <begin position="445"/>
        <end position="544"/>
    </location>
</feature>
<evidence type="ECO:0000256" key="1">
    <source>
        <dbReference type="SAM" id="MobiDB-lite"/>
    </source>
</evidence>
<dbReference type="GO" id="GO:0003677">
    <property type="term" value="F:DNA binding"/>
    <property type="evidence" value="ECO:0007669"/>
    <property type="project" value="TreeGrafter"/>
</dbReference>
<feature type="compositionally biased region" description="Polar residues" evidence="1">
    <location>
        <begin position="69"/>
        <end position="85"/>
    </location>
</feature>
<dbReference type="OrthoDB" id="9996895at2759"/>
<organism evidence="2 3">
    <name type="scientific">Hermetia illucens</name>
    <name type="common">Black soldier fly</name>
    <dbReference type="NCBI Taxonomy" id="343691"/>
    <lineage>
        <taxon>Eukaryota</taxon>
        <taxon>Metazoa</taxon>
        <taxon>Ecdysozoa</taxon>
        <taxon>Arthropoda</taxon>
        <taxon>Hexapoda</taxon>
        <taxon>Insecta</taxon>
        <taxon>Pterygota</taxon>
        <taxon>Neoptera</taxon>
        <taxon>Endopterygota</taxon>
        <taxon>Diptera</taxon>
        <taxon>Brachycera</taxon>
        <taxon>Stratiomyomorpha</taxon>
        <taxon>Stratiomyidae</taxon>
        <taxon>Hermetiinae</taxon>
        <taxon>Hermetia</taxon>
    </lineage>
</organism>
<dbReference type="GO" id="GO:0061860">
    <property type="term" value="F:DNA clamp unloader activity"/>
    <property type="evidence" value="ECO:0007669"/>
    <property type="project" value="TreeGrafter"/>
</dbReference>
<feature type="region of interest" description="Disordered" evidence="1">
    <location>
        <begin position="126"/>
        <end position="234"/>
    </location>
</feature>
<dbReference type="PANTHER" id="PTHR23389:SF21">
    <property type="entry name" value="ATPASE FAMILY AAA DOMAIN-CONTAINING PROTEIN 5"/>
    <property type="match status" value="1"/>
</dbReference>
<keyword evidence="3" id="KW-1185">Reference proteome</keyword>
<feature type="region of interest" description="Disordered" evidence="1">
    <location>
        <begin position="311"/>
        <end position="431"/>
    </location>
</feature>